<reference evidence="5 6" key="1">
    <citation type="journal article" date="2023" name="Hortic Res">
        <title>Pangenome of water caltrop reveals structural variations and asymmetric subgenome divergence after allopolyploidization.</title>
        <authorList>
            <person name="Zhang X."/>
            <person name="Chen Y."/>
            <person name="Wang L."/>
            <person name="Yuan Y."/>
            <person name="Fang M."/>
            <person name="Shi L."/>
            <person name="Lu R."/>
            <person name="Comes H.P."/>
            <person name="Ma Y."/>
            <person name="Chen Y."/>
            <person name="Huang G."/>
            <person name="Zhou Y."/>
            <person name="Zheng Z."/>
            <person name="Qiu Y."/>
        </authorList>
    </citation>
    <scope>NUCLEOTIDE SEQUENCE [LARGE SCALE GENOMIC DNA]</scope>
    <source>
        <tissue evidence="5">Roots</tissue>
    </source>
</reference>
<name>A0AAN7JS30_9MYRT</name>
<evidence type="ECO:0000256" key="3">
    <source>
        <dbReference type="ARBA" id="ARBA00023295"/>
    </source>
</evidence>
<gene>
    <name evidence="5" type="ORF">SAY87_020845</name>
</gene>
<organism evidence="5 6">
    <name type="scientific">Trapa incisa</name>
    <dbReference type="NCBI Taxonomy" id="236973"/>
    <lineage>
        <taxon>Eukaryota</taxon>
        <taxon>Viridiplantae</taxon>
        <taxon>Streptophyta</taxon>
        <taxon>Embryophyta</taxon>
        <taxon>Tracheophyta</taxon>
        <taxon>Spermatophyta</taxon>
        <taxon>Magnoliopsida</taxon>
        <taxon>eudicotyledons</taxon>
        <taxon>Gunneridae</taxon>
        <taxon>Pentapetalae</taxon>
        <taxon>rosids</taxon>
        <taxon>malvids</taxon>
        <taxon>Myrtales</taxon>
        <taxon>Lythraceae</taxon>
        <taxon>Trapa</taxon>
    </lineage>
</organism>
<keyword evidence="3 4" id="KW-0326">Glycosidase</keyword>
<evidence type="ECO:0000256" key="2">
    <source>
        <dbReference type="ARBA" id="ARBA00022801"/>
    </source>
</evidence>
<dbReference type="InterPro" id="IPR000743">
    <property type="entry name" value="Glyco_hydro_28"/>
</dbReference>
<accession>A0AAN7JS30</accession>
<proteinExistence type="inferred from homology"/>
<comment type="caution">
    <text evidence="5">The sequence shown here is derived from an EMBL/GenBank/DDBJ whole genome shotgun (WGS) entry which is preliminary data.</text>
</comment>
<dbReference type="Gene3D" id="2.160.20.10">
    <property type="entry name" value="Single-stranded right-handed beta-helix, Pectin lyase-like"/>
    <property type="match status" value="1"/>
</dbReference>
<evidence type="ECO:0000256" key="4">
    <source>
        <dbReference type="RuleBase" id="RU361169"/>
    </source>
</evidence>
<dbReference type="Proteomes" id="UP001345219">
    <property type="component" value="Chromosome 16"/>
</dbReference>
<dbReference type="GO" id="GO:0004650">
    <property type="term" value="F:polygalacturonase activity"/>
    <property type="evidence" value="ECO:0007669"/>
    <property type="project" value="InterPro"/>
</dbReference>
<evidence type="ECO:0000313" key="6">
    <source>
        <dbReference type="Proteomes" id="UP001345219"/>
    </source>
</evidence>
<dbReference type="SUPFAM" id="SSF51126">
    <property type="entry name" value="Pectin lyase-like"/>
    <property type="match status" value="1"/>
</dbReference>
<sequence length="119" mass="13525">MQVPSRVELSNIRFKDIRGTSLSPVAVTLDCSKALPCRDVYLENVHLELLRSDENKEGLASTSSSYLETFSLSRAFLHSGTDVQPALWFLDQKMIHDQSKKKEQTKEQFKARNIQLRAG</sequence>
<evidence type="ECO:0000313" key="5">
    <source>
        <dbReference type="EMBL" id="KAK4752047.1"/>
    </source>
</evidence>
<dbReference type="Pfam" id="PF00295">
    <property type="entry name" value="Glyco_hydro_28"/>
    <property type="match status" value="1"/>
</dbReference>
<dbReference type="AlphaFoldDB" id="A0AAN7JS30"/>
<comment type="similarity">
    <text evidence="1 4">Belongs to the glycosyl hydrolase 28 family.</text>
</comment>
<dbReference type="EMBL" id="JAXIOK010000016">
    <property type="protein sequence ID" value="KAK4752047.1"/>
    <property type="molecule type" value="Genomic_DNA"/>
</dbReference>
<protein>
    <submittedName>
        <fullName evidence="5">Uncharacterized protein</fullName>
    </submittedName>
</protein>
<dbReference type="GO" id="GO:0005975">
    <property type="term" value="P:carbohydrate metabolic process"/>
    <property type="evidence" value="ECO:0007669"/>
    <property type="project" value="InterPro"/>
</dbReference>
<dbReference type="InterPro" id="IPR012334">
    <property type="entry name" value="Pectin_lyas_fold"/>
</dbReference>
<keyword evidence="6" id="KW-1185">Reference proteome</keyword>
<keyword evidence="2 4" id="KW-0378">Hydrolase</keyword>
<evidence type="ECO:0000256" key="1">
    <source>
        <dbReference type="ARBA" id="ARBA00008834"/>
    </source>
</evidence>
<dbReference type="InterPro" id="IPR011050">
    <property type="entry name" value="Pectin_lyase_fold/virulence"/>
</dbReference>